<keyword evidence="4" id="KW-1185">Reference proteome</keyword>
<dbReference type="AlphaFoldDB" id="A0A5M6DFH1"/>
<dbReference type="InterPro" id="IPR002881">
    <property type="entry name" value="DUF58"/>
</dbReference>
<dbReference type="Pfam" id="PF01882">
    <property type="entry name" value="DUF58"/>
    <property type="match status" value="1"/>
</dbReference>
<keyword evidence="1" id="KW-0812">Transmembrane</keyword>
<proteinExistence type="predicted"/>
<feature type="domain" description="DUF58" evidence="2">
    <location>
        <begin position="212"/>
        <end position="274"/>
    </location>
</feature>
<keyword evidence="1" id="KW-1133">Transmembrane helix</keyword>
<name>A0A5M6DFH1_9BACT</name>
<dbReference type="EMBL" id="VWOX01000002">
    <property type="protein sequence ID" value="KAA5546307.1"/>
    <property type="molecule type" value="Genomic_DNA"/>
</dbReference>
<protein>
    <submittedName>
        <fullName evidence="3">DUF58 domain-containing protein</fullName>
    </submittedName>
</protein>
<evidence type="ECO:0000313" key="4">
    <source>
        <dbReference type="Proteomes" id="UP000324479"/>
    </source>
</evidence>
<gene>
    <name evidence="3" type="ORF">FYK55_02920</name>
</gene>
<feature type="transmembrane region" description="Helical" evidence="1">
    <location>
        <begin position="20"/>
        <end position="38"/>
    </location>
</feature>
<evidence type="ECO:0000313" key="3">
    <source>
        <dbReference type="EMBL" id="KAA5546307.1"/>
    </source>
</evidence>
<dbReference type="Proteomes" id="UP000324479">
    <property type="component" value="Unassembled WGS sequence"/>
</dbReference>
<keyword evidence="1" id="KW-0472">Membrane</keyword>
<evidence type="ECO:0000256" key="1">
    <source>
        <dbReference type="SAM" id="Phobius"/>
    </source>
</evidence>
<sequence length="389" mass="42548">MTTDFCPWANRFVFWLREPVGWFVLATAASVVVGLYVAPIGWTLAASLASLIAVGMLWPAVAVHAAECSLGPYQQQVHEDEPCELQLAVRNRWPLPIWGLAIEGYLDRRQETVDEANVPTVALAFVRAMATSTYRISIRPEMRGRYPDGNAVLTCSFPFGIWTAKRKLKDVSPITVWPRVYPIAGQAAIAGSRAAESGEGQRRGRTGDFLGVREYRRGDSVRQVNWIATARSGDLVVTERSGPQCPTVLVIVDTAIDAANPDELADRVRVAASLLANLHQSSVPLRVHAGSPCLAVRRGREGFIQIMDRLADIPADGFAHSQLPDSLKATASLLISSNGRGEVLVCISDPSVNPRSTDRRAHRVICRNRDLSAQLLSFWGEVCDENLVA</sequence>
<dbReference type="PANTHER" id="PTHR34351">
    <property type="entry name" value="SLR1927 PROTEIN-RELATED"/>
    <property type="match status" value="1"/>
</dbReference>
<dbReference type="PANTHER" id="PTHR34351:SF1">
    <property type="entry name" value="SLR1927 PROTEIN"/>
    <property type="match status" value="1"/>
</dbReference>
<evidence type="ECO:0000259" key="2">
    <source>
        <dbReference type="Pfam" id="PF01882"/>
    </source>
</evidence>
<organism evidence="3 4">
    <name type="scientific">Roseiconus nitratireducens</name>
    <dbReference type="NCBI Taxonomy" id="2605748"/>
    <lineage>
        <taxon>Bacteria</taxon>
        <taxon>Pseudomonadati</taxon>
        <taxon>Planctomycetota</taxon>
        <taxon>Planctomycetia</taxon>
        <taxon>Pirellulales</taxon>
        <taxon>Pirellulaceae</taxon>
        <taxon>Roseiconus</taxon>
    </lineage>
</organism>
<reference evidence="3 4" key="1">
    <citation type="submission" date="2019-08" db="EMBL/GenBank/DDBJ databases">
        <authorList>
            <person name="Dhanesh K."/>
            <person name="Kumar G."/>
            <person name="Sasikala C."/>
            <person name="Venkata Ramana C."/>
        </authorList>
    </citation>
    <scope>NUCLEOTIDE SEQUENCE [LARGE SCALE GENOMIC DNA]</scope>
    <source>
        <strain evidence="3 4">JC645</strain>
    </source>
</reference>
<comment type="caution">
    <text evidence="3">The sequence shown here is derived from an EMBL/GenBank/DDBJ whole genome shotgun (WGS) entry which is preliminary data.</text>
</comment>
<accession>A0A5M6DFH1</accession>